<evidence type="ECO:0000313" key="3">
    <source>
        <dbReference type="Proteomes" id="UP000727993"/>
    </source>
</evidence>
<evidence type="ECO:0000259" key="1">
    <source>
        <dbReference type="Pfam" id="PF06722"/>
    </source>
</evidence>
<comment type="caution">
    <text evidence="2">The sequence shown here is derived from an EMBL/GenBank/DDBJ whole genome shotgun (WGS) entry which is preliminary data.</text>
</comment>
<reference evidence="2 3" key="1">
    <citation type="submission" date="2020-10" db="EMBL/GenBank/DDBJ databases">
        <title>Connecting structure to function with the recovery of over 1000 high-quality activated sludge metagenome-assembled genomes encoding full-length rRNA genes using long-read sequencing.</title>
        <authorList>
            <person name="Singleton C.M."/>
            <person name="Petriglieri F."/>
            <person name="Kristensen J.M."/>
            <person name="Kirkegaard R.H."/>
            <person name="Michaelsen T.Y."/>
            <person name="Andersen M.H."/>
            <person name="Karst S.M."/>
            <person name="Dueholm M.S."/>
            <person name="Nielsen P.H."/>
            <person name="Albertsen M."/>
        </authorList>
    </citation>
    <scope>NUCLEOTIDE SEQUENCE [LARGE SCALE GENOMIC DNA]</scope>
    <source>
        <strain evidence="2">Lyne_18-Q3-R50-59_MAXAC.006</strain>
    </source>
</reference>
<organism evidence="2 3">
    <name type="scientific">Candidatus Neomicrothrix subdominans</name>
    <dbReference type="NCBI Taxonomy" id="2954438"/>
    <lineage>
        <taxon>Bacteria</taxon>
        <taxon>Bacillati</taxon>
        <taxon>Actinomycetota</taxon>
        <taxon>Acidimicrobiia</taxon>
        <taxon>Acidimicrobiales</taxon>
        <taxon>Microthrixaceae</taxon>
        <taxon>Candidatus Neomicrothrix</taxon>
    </lineage>
</organism>
<dbReference type="PANTHER" id="PTHR48050">
    <property type="entry name" value="STEROL 3-BETA-GLUCOSYLTRANSFERASE"/>
    <property type="match status" value="1"/>
</dbReference>
<proteinExistence type="predicted"/>
<protein>
    <recommendedName>
        <fullName evidence="1">Erythromycin biosynthesis protein CIII-like C-terminal domain-containing protein</fullName>
    </recommendedName>
</protein>
<dbReference type="InterPro" id="IPR050426">
    <property type="entry name" value="Glycosyltransferase_28"/>
</dbReference>
<name>A0A936TE23_9ACTN</name>
<dbReference type="InterPro" id="IPR010610">
    <property type="entry name" value="EryCIII-like_C"/>
</dbReference>
<dbReference type="InterPro" id="IPR002213">
    <property type="entry name" value="UDP_glucos_trans"/>
</dbReference>
<dbReference type="SUPFAM" id="SSF53756">
    <property type="entry name" value="UDP-Glycosyltransferase/glycogen phosphorylase"/>
    <property type="match status" value="1"/>
</dbReference>
<dbReference type="AlphaFoldDB" id="A0A936TE23"/>
<dbReference type="GO" id="GO:0016758">
    <property type="term" value="F:hexosyltransferase activity"/>
    <property type="evidence" value="ECO:0007669"/>
    <property type="project" value="UniProtKB-ARBA"/>
</dbReference>
<dbReference type="EMBL" id="JADJZA010000003">
    <property type="protein sequence ID" value="MBK9296637.1"/>
    <property type="molecule type" value="Genomic_DNA"/>
</dbReference>
<dbReference type="Pfam" id="PF06722">
    <property type="entry name" value="EryCIII-like_C"/>
    <property type="match status" value="1"/>
</dbReference>
<gene>
    <name evidence="2" type="ORF">IPN02_07280</name>
</gene>
<dbReference type="PANTHER" id="PTHR48050:SF13">
    <property type="entry name" value="STEROL 3-BETA-GLUCOSYLTRANSFERASE UGT80A2"/>
    <property type="match status" value="1"/>
</dbReference>
<dbReference type="Gene3D" id="3.40.50.2000">
    <property type="entry name" value="Glycogen Phosphorylase B"/>
    <property type="match status" value="2"/>
</dbReference>
<sequence length="421" mass="45597">MSKIVVLSMAYRGDVYPYVPVATELCRRGHQVTFVLPREFHQELAAEPFTCVHSGSDLGPNALNTEGEWIAKWGMRLGGTRLLQLYFGKYTVPHLEAQYRAVYDALDGADVLFGHPAACIVGAMAAEQRGLPWIGGDLFPMLVPTETQNPLPPVSTLGPGLNRLSWRIARSPRPNSLTFSRDFADFRRGKGLDDTLRSPLDLRISPHLNLGMASHHYVAPAPDWPSNYSLTGFTHWDNDHAGLPEGLDEFLAADDPPLLITLGTLAASSHPERFEAAVRAADALGGRTVSLCSLNSTVDELSRRFDPSQHGVWRFAPLAQVLPRVRGVVHSGSHGTNSMTLAAGQPSVVIPSIFDQVWHAKRQVELGTGVHAKGTGDLGSAIARLDGDESLAIEAQRLGVLLEREDGVATAADRIEAFLGG</sequence>
<evidence type="ECO:0000313" key="2">
    <source>
        <dbReference type="EMBL" id="MBK9296637.1"/>
    </source>
</evidence>
<feature type="domain" description="Erythromycin biosynthesis protein CIII-like C-terminal" evidence="1">
    <location>
        <begin position="314"/>
        <end position="397"/>
    </location>
</feature>
<dbReference type="Proteomes" id="UP000727993">
    <property type="component" value="Unassembled WGS sequence"/>
</dbReference>
<dbReference type="CDD" id="cd03784">
    <property type="entry name" value="GT1_Gtf-like"/>
    <property type="match status" value="1"/>
</dbReference>
<dbReference type="GO" id="GO:0008194">
    <property type="term" value="F:UDP-glycosyltransferase activity"/>
    <property type="evidence" value="ECO:0007669"/>
    <property type="project" value="InterPro"/>
</dbReference>
<accession>A0A936TE23</accession>
<dbReference type="GO" id="GO:0017000">
    <property type="term" value="P:antibiotic biosynthetic process"/>
    <property type="evidence" value="ECO:0007669"/>
    <property type="project" value="UniProtKB-ARBA"/>
</dbReference>